<sequence length="167" mass="18176">MCMGQVGGILVPVGLFALAFAAYTSVPWIFQIPTIASIPTRDCLEELCAQTAAGSRGSNVGRALELYLENPAGRVSWWCSNFPMGNASKFDKAAHVIWPMSADVHAGGCIHEIRHPLSCHARWRRAQTALLLPQRALPSRQTNASFRGASVTSITEFAFVDDRSEIC</sequence>
<dbReference type="AlphaFoldDB" id="A0A167WNT8"/>
<proteinExistence type="predicted"/>
<keyword evidence="2" id="KW-1185">Reference proteome</keyword>
<protein>
    <submittedName>
        <fullName evidence="1">Uncharacterized protein</fullName>
    </submittedName>
</protein>
<organism evidence="1 2">
    <name type="scientific">Athelia psychrophila</name>
    <dbReference type="NCBI Taxonomy" id="1759441"/>
    <lineage>
        <taxon>Eukaryota</taxon>
        <taxon>Fungi</taxon>
        <taxon>Dikarya</taxon>
        <taxon>Basidiomycota</taxon>
        <taxon>Agaricomycotina</taxon>
        <taxon>Agaricomycetes</taxon>
        <taxon>Agaricomycetidae</taxon>
        <taxon>Atheliales</taxon>
        <taxon>Atheliaceae</taxon>
        <taxon>Athelia</taxon>
    </lineage>
</organism>
<reference evidence="1 2" key="1">
    <citation type="journal article" date="2016" name="Mol. Biol. Evol.">
        <title>Comparative Genomics of Early-Diverging Mushroom-Forming Fungi Provides Insights into the Origins of Lignocellulose Decay Capabilities.</title>
        <authorList>
            <person name="Nagy L.G."/>
            <person name="Riley R."/>
            <person name="Tritt A."/>
            <person name="Adam C."/>
            <person name="Daum C."/>
            <person name="Floudas D."/>
            <person name="Sun H."/>
            <person name="Yadav J.S."/>
            <person name="Pangilinan J."/>
            <person name="Larsson K.H."/>
            <person name="Matsuura K."/>
            <person name="Barry K."/>
            <person name="Labutti K."/>
            <person name="Kuo R."/>
            <person name="Ohm R.A."/>
            <person name="Bhattacharya S.S."/>
            <person name="Shirouzu T."/>
            <person name="Yoshinaga Y."/>
            <person name="Martin F.M."/>
            <person name="Grigoriev I.V."/>
            <person name="Hibbett D.S."/>
        </authorList>
    </citation>
    <scope>NUCLEOTIDE SEQUENCE [LARGE SCALE GENOMIC DNA]</scope>
    <source>
        <strain evidence="1 2">CBS 109695</strain>
    </source>
</reference>
<dbReference type="Proteomes" id="UP000076532">
    <property type="component" value="Unassembled WGS sequence"/>
</dbReference>
<name>A0A167WNT8_9AGAM</name>
<dbReference type="OrthoDB" id="3561359at2759"/>
<dbReference type="EMBL" id="KV417793">
    <property type="protein sequence ID" value="KZP06313.1"/>
    <property type="molecule type" value="Genomic_DNA"/>
</dbReference>
<evidence type="ECO:0000313" key="2">
    <source>
        <dbReference type="Proteomes" id="UP000076532"/>
    </source>
</evidence>
<evidence type="ECO:0000313" key="1">
    <source>
        <dbReference type="EMBL" id="KZP06313.1"/>
    </source>
</evidence>
<accession>A0A167WNT8</accession>
<gene>
    <name evidence="1" type="ORF">FIBSPDRAFT_902889</name>
</gene>